<dbReference type="Pfam" id="PF25390">
    <property type="entry name" value="WD40_RLD"/>
    <property type="match status" value="1"/>
</dbReference>
<dbReference type="InterPro" id="IPR000408">
    <property type="entry name" value="Reg_chr_condens"/>
</dbReference>
<evidence type="ECO:0000256" key="1">
    <source>
        <dbReference type="ARBA" id="ARBA00022737"/>
    </source>
</evidence>
<dbReference type="Gramene" id="GBG70272">
    <property type="protein sequence ID" value="GBG70272"/>
    <property type="gene ID" value="CBR_g6400"/>
</dbReference>
<dbReference type="EMBL" id="BFEA01000128">
    <property type="protein sequence ID" value="GBG70272.1"/>
    <property type="molecule type" value="Genomic_DNA"/>
</dbReference>
<gene>
    <name evidence="4" type="ORF">CBR_g6400</name>
</gene>
<feature type="repeat" description="RCC1" evidence="2">
    <location>
        <begin position="88"/>
        <end position="141"/>
    </location>
</feature>
<dbReference type="PRINTS" id="PR00633">
    <property type="entry name" value="RCCNDNSATION"/>
</dbReference>
<feature type="repeat" description="RCC1" evidence="2">
    <location>
        <begin position="35"/>
        <end position="87"/>
    </location>
</feature>
<dbReference type="InterPro" id="IPR051210">
    <property type="entry name" value="Ub_ligase/GEF_domain"/>
</dbReference>
<feature type="repeat" description="RCC1" evidence="2">
    <location>
        <begin position="142"/>
        <end position="182"/>
    </location>
</feature>
<dbReference type="PANTHER" id="PTHR22870:SF466">
    <property type="entry name" value="ANKYRIN REPEAT-CONTAINING PROTEIN"/>
    <property type="match status" value="1"/>
</dbReference>
<protein>
    <recommendedName>
        <fullName evidence="3">RCC1-like domain-containing protein</fullName>
    </recommendedName>
</protein>
<dbReference type="SUPFAM" id="SSF50985">
    <property type="entry name" value="RCC1/BLIP-II"/>
    <property type="match status" value="1"/>
</dbReference>
<dbReference type="InterPro" id="IPR058923">
    <property type="entry name" value="RCC1-like_dom"/>
</dbReference>
<keyword evidence="1" id="KW-0677">Repeat</keyword>
<evidence type="ECO:0000256" key="2">
    <source>
        <dbReference type="PROSITE-ProRule" id="PRU00235"/>
    </source>
</evidence>
<evidence type="ECO:0000259" key="3">
    <source>
        <dbReference type="Pfam" id="PF25390"/>
    </source>
</evidence>
<proteinExistence type="predicted"/>
<dbReference type="Proteomes" id="UP000265515">
    <property type="component" value="Unassembled WGS sequence"/>
</dbReference>
<dbReference type="InterPro" id="IPR009091">
    <property type="entry name" value="RCC1/BLIP-II"/>
</dbReference>
<accession>A0A388KJP1</accession>
<name>A0A388KJP1_CHABU</name>
<feature type="domain" description="RCC1-like" evidence="3">
    <location>
        <begin position="15"/>
        <end position="169"/>
    </location>
</feature>
<keyword evidence="5" id="KW-1185">Reference proteome</keyword>
<organism evidence="4 5">
    <name type="scientific">Chara braunii</name>
    <name type="common">Braun's stonewort</name>
    <dbReference type="NCBI Taxonomy" id="69332"/>
    <lineage>
        <taxon>Eukaryota</taxon>
        <taxon>Viridiplantae</taxon>
        <taxon>Streptophyta</taxon>
        <taxon>Charophyceae</taxon>
        <taxon>Charales</taxon>
        <taxon>Characeae</taxon>
        <taxon>Chara</taxon>
    </lineage>
</organism>
<evidence type="ECO:0000313" key="5">
    <source>
        <dbReference type="Proteomes" id="UP000265515"/>
    </source>
</evidence>
<dbReference type="PROSITE" id="PS50012">
    <property type="entry name" value="RCC1_3"/>
    <property type="match status" value="3"/>
</dbReference>
<evidence type="ECO:0000313" key="4">
    <source>
        <dbReference type="EMBL" id="GBG70272.1"/>
    </source>
</evidence>
<reference evidence="4 5" key="1">
    <citation type="journal article" date="2018" name="Cell">
        <title>The Chara Genome: Secondary Complexity and Implications for Plant Terrestrialization.</title>
        <authorList>
            <person name="Nishiyama T."/>
            <person name="Sakayama H."/>
            <person name="Vries J.D."/>
            <person name="Buschmann H."/>
            <person name="Saint-Marcoux D."/>
            <person name="Ullrich K.K."/>
            <person name="Haas F.B."/>
            <person name="Vanderstraeten L."/>
            <person name="Becker D."/>
            <person name="Lang D."/>
            <person name="Vosolsobe S."/>
            <person name="Rombauts S."/>
            <person name="Wilhelmsson P.K.I."/>
            <person name="Janitza P."/>
            <person name="Kern R."/>
            <person name="Heyl A."/>
            <person name="Rumpler F."/>
            <person name="Villalobos L.I.A.C."/>
            <person name="Clay J.M."/>
            <person name="Skokan R."/>
            <person name="Toyoda A."/>
            <person name="Suzuki Y."/>
            <person name="Kagoshima H."/>
            <person name="Schijlen E."/>
            <person name="Tajeshwar N."/>
            <person name="Catarino B."/>
            <person name="Hetherington A.J."/>
            <person name="Saltykova A."/>
            <person name="Bonnot C."/>
            <person name="Breuninger H."/>
            <person name="Symeonidi A."/>
            <person name="Radhakrishnan G.V."/>
            <person name="Van Nieuwerburgh F."/>
            <person name="Deforce D."/>
            <person name="Chang C."/>
            <person name="Karol K.G."/>
            <person name="Hedrich R."/>
            <person name="Ulvskov P."/>
            <person name="Glockner G."/>
            <person name="Delwiche C.F."/>
            <person name="Petrasek J."/>
            <person name="Van de Peer Y."/>
            <person name="Friml J."/>
            <person name="Beilby M."/>
            <person name="Dolan L."/>
            <person name="Kohara Y."/>
            <person name="Sugano S."/>
            <person name="Fujiyama A."/>
            <person name="Delaux P.-M."/>
            <person name="Quint M."/>
            <person name="TheiBen G."/>
            <person name="Hagemann M."/>
            <person name="Harholt J."/>
            <person name="Dunand C."/>
            <person name="Zachgo S."/>
            <person name="Langdale J."/>
            <person name="Maumus F."/>
            <person name="Straeten D.V.D."/>
            <person name="Gould S.B."/>
            <person name="Rensing S.A."/>
        </authorList>
    </citation>
    <scope>NUCLEOTIDE SEQUENCE [LARGE SCALE GENOMIC DNA]</scope>
    <source>
        <strain evidence="4 5">S276</strain>
    </source>
</reference>
<dbReference type="OrthoDB" id="526307at2759"/>
<dbReference type="PANTHER" id="PTHR22870">
    <property type="entry name" value="REGULATOR OF CHROMOSOME CONDENSATION"/>
    <property type="match status" value="1"/>
</dbReference>
<dbReference type="AlphaFoldDB" id="A0A388KJP1"/>
<dbReference type="Gene3D" id="2.130.10.30">
    <property type="entry name" value="Regulator of chromosome condensation 1/beta-lactamase-inhibitor protein II"/>
    <property type="match status" value="1"/>
</dbReference>
<comment type="caution">
    <text evidence="4">The sequence shown here is derived from an EMBL/GenBank/DDBJ whole genome shotgun (WGS) entry which is preliminary data.</text>
</comment>
<sequence>MVDRYAMVPVALPGHVRVTQVAAGKAFSLAVTEDGRVWSWGCNVKGELGLGDTVARLLPEMVEGKLAEETVEAVSAGFEHVVALTKQGVLYVWGSNDRGQLGTGEDAAYHMVPTQIGGSVFGIKFAHIAAGLKHCIVASKSGEVYAWGANDFGQLGLGDVEDRKNPAAILSKFTRSRISRVR</sequence>